<dbReference type="Proteomes" id="UP000054560">
    <property type="component" value="Unassembled WGS sequence"/>
</dbReference>
<dbReference type="RefSeq" id="XP_014144059.1">
    <property type="nucleotide sequence ID" value="XM_014288584.1"/>
</dbReference>
<keyword evidence="2" id="KW-1185">Reference proteome</keyword>
<accession>A0A0L0F0C1</accession>
<evidence type="ECO:0000313" key="1">
    <source>
        <dbReference type="EMBL" id="KNC70157.1"/>
    </source>
</evidence>
<dbReference type="AlphaFoldDB" id="A0A0L0F0C1"/>
<organism evidence="1 2">
    <name type="scientific">Sphaeroforma arctica JP610</name>
    <dbReference type="NCBI Taxonomy" id="667725"/>
    <lineage>
        <taxon>Eukaryota</taxon>
        <taxon>Ichthyosporea</taxon>
        <taxon>Ichthyophonida</taxon>
        <taxon>Sphaeroforma</taxon>
    </lineage>
</organism>
<reference evidence="1 2" key="1">
    <citation type="submission" date="2011-02" db="EMBL/GenBank/DDBJ databases">
        <title>The Genome Sequence of Sphaeroforma arctica JP610.</title>
        <authorList>
            <consortium name="The Broad Institute Genome Sequencing Platform"/>
            <person name="Russ C."/>
            <person name="Cuomo C."/>
            <person name="Young S.K."/>
            <person name="Zeng Q."/>
            <person name="Gargeya S."/>
            <person name="Alvarado L."/>
            <person name="Berlin A."/>
            <person name="Chapman S.B."/>
            <person name="Chen Z."/>
            <person name="Freedman E."/>
            <person name="Gellesch M."/>
            <person name="Goldberg J."/>
            <person name="Griggs A."/>
            <person name="Gujja S."/>
            <person name="Heilman E."/>
            <person name="Heiman D."/>
            <person name="Howarth C."/>
            <person name="Mehta T."/>
            <person name="Neiman D."/>
            <person name="Pearson M."/>
            <person name="Roberts A."/>
            <person name="Saif S."/>
            <person name="Shea T."/>
            <person name="Shenoy N."/>
            <person name="Sisk P."/>
            <person name="Stolte C."/>
            <person name="Sykes S."/>
            <person name="White J."/>
            <person name="Yandava C."/>
            <person name="Burger G."/>
            <person name="Gray M.W."/>
            <person name="Holland P.W.H."/>
            <person name="King N."/>
            <person name="Lang F.B.F."/>
            <person name="Roger A.J."/>
            <person name="Ruiz-Trillo I."/>
            <person name="Haas B."/>
            <person name="Nusbaum C."/>
            <person name="Birren B."/>
        </authorList>
    </citation>
    <scope>NUCLEOTIDE SEQUENCE [LARGE SCALE GENOMIC DNA]</scope>
    <source>
        <strain evidence="1 2">JP610</strain>
    </source>
</reference>
<dbReference type="GeneID" id="25917824"/>
<gene>
    <name evidence="1" type="ORF">SARC_17320</name>
</gene>
<feature type="non-terminal residue" evidence="1">
    <location>
        <position position="54"/>
    </location>
</feature>
<protein>
    <submittedName>
        <fullName evidence="1">Uncharacterized protein</fullName>
    </submittedName>
</protein>
<sequence>MQNTKDEEYDGLLKAHPCPIYGWPAVYMVVGIRVALMASDTFFVHLGAVLVCTT</sequence>
<name>A0A0L0F0C1_9EUKA</name>
<dbReference type="EMBL" id="KQ251956">
    <property type="protein sequence ID" value="KNC70157.1"/>
    <property type="molecule type" value="Genomic_DNA"/>
</dbReference>
<proteinExistence type="predicted"/>
<evidence type="ECO:0000313" key="2">
    <source>
        <dbReference type="Proteomes" id="UP000054560"/>
    </source>
</evidence>